<dbReference type="InterPro" id="IPR004013">
    <property type="entry name" value="PHP_dom"/>
</dbReference>
<dbReference type="EMBL" id="FOKI01000002">
    <property type="protein sequence ID" value="SFA77146.1"/>
    <property type="molecule type" value="Genomic_DNA"/>
</dbReference>
<dbReference type="Proteomes" id="UP000198619">
    <property type="component" value="Unassembled WGS sequence"/>
</dbReference>
<dbReference type="STRING" id="84698.SAMN04488528_1002153"/>
<reference evidence="10 11" key="1">
    <citation type="submission" date="2016-10" db="EMBL/GenBank/DDBJ databases">
        <authorList>
            <person name="de Groot N.N."/>
        </authorList>
    </citation>
    <scope>NUCLEOTIDE SEQUENCE [LARGE SCALE GENOMIC DNA]</scope>
    <source>
        <strain evidence="10 11">DSM 12271</strain>
    </source>
</reference>
<comment type="similarity">
    <text evidence="2 8">Belongs to the PHP hydrolase family. HisK subfamily.</text>
</comment>
<evidence type="ECO:0000256" key="6">
    <source>
        <dbReference type="ARBA" id="ARBA00023102"/>
    </source>
</evidence>
<dbReference type="SUPFAM" id="SSF89550">
    <property type="entry name" value="PHP domain-like"/>
    <property type="match status" value="1"/>
</dbReference>
<dbReference type="PANTHER" id="PTHR21039">
    <property type="entry name" value="HISTIDINOL PHOSPHATASE-RELATED"/>
    <property type="match status" value="1"/>
</dbReference>
<evidence type="ECO:0000256" key="3">
    <source>
        <dbReference type="ARBA" id="ARBA00013085"/>
    </source>
</evidence>
<keyword evidence="5 8" id="KW-0378">Hydrolase</keyword>
<evidence type="ECO:0000256" key="8">
    <source>
        <dbReference type="RuleBase" id="RU366003"/>
    </source>
</evidence>
<dbReference type="GO" id="GO:0000105">
    <property type="term" value="P:L-histidine biosynthetic process"/>
    <property type="evidence" value="ECO:0007669"/>
    <property type="project" value="UniProtKB-UniRule"/>
</dbReference>
<sequence length="254" mass="30163">MFDCHVHSNFSTDCKEDIINIIEKGKKDNVGITVTDHMDLNYPDLNLFRFNVDEYLEKYWSLRNDKFCVGIELGMGDEIKEENNELVKKYNFDQIIGSIHMIEGNDIFQKETYREKSKREVYEKYFSSMEMCIRTHDYINILAHIDYISRYSTYNDTEIWYREFSDYIDEVLKRIIERDIALELNTRRFNSDSAIKNTSDILKRYKELGGVLITLGSDSHTASSVGNNFFKAKDLVKNMELKNVYYRCRKIQDL</sequence>
<accession>A0A1I0VNI0</accession>
<gene>
    <name evidence="10" type="ORF">SAMN04488528_1002153</name>
</gene>
<evidence type="ECO:0000256" key="4">
    <source>
        <dbReference type="ARBA" id="ARBA00022605"/>
    </source>
</evidence>
<evidence type="ECO:0000256" key="7">
    <source>
        <dbReference type="ARBA" id="ARBA00049158"/>
    </source>
</evidence>
<dbReference type="UniPathway" id="UPA00031">
    <property type="reaction ID" value="UER00013"/>
</dbReference>
<dbReference type="GO" id="GO:0004401">
    <property type="term" value="F:histidinol-phosphatase activity"/>
    <property type="evidence" value="ECO:0007669"/>
    <property type="project" value="UniProtKB-UniRule"/>
</dbReference>
<dbReference type="GO" id="GO:0005737">
    <property type="term" value="C:cytoplasm"/>
    <property type="evidence" value="ECO:0007669"/>
    <property type="project" value="TreeGrafter"/>
</dbReference>
<dbReference type="Gene3D" id="3.20.20.140">
    <property type="entry name" value="Metal-dependent hydrolases"/>
    <property type="match status" value="1"/>
</dbReference>
<keyword evidence="11" id="KW-1185">Reference proteome</keyword>
<dbReference type="OrthoDB" id="9775255at2"/>
<name>A0A1I0VNI0_9CLOT</name>
<keyword evidence="6 8" id="KW-0368">Histidine biosynthesis</keyword>
<proteinExistence type="inferred from homology"/>
<keyword evidence="4 8" id="KW-0028">Amino-acid biosynthesis</keyword>
<organism evidence="10 11">
    <name type="scientific">Clostridium frigidicarnis</name>
    <dbReference type="NCBI Taxonomy" id="84698"/>
    <lineage>
        <taxon>Bacteria</taxon>
        <taxon>Bacillati</taxon>
        <taxon>Bacillota</taxon>
        <taxon>Clostridia</taxon>
        <taxon>Eubacteriales</taxon>
        <taxon>Clostridiaceae</taxon>
        <taxon>Clostridium</taxon>
    </lineage>
</organism>
<evidence type="ECO:0000256" key="1">
    <source>
        <dbReference type="ARBA" id="ARBA00004970"/>
    </source>
</evidence>
<dbReference type="NCBIfam" id="TIGR01856">
    <property type="entry name" value="hisJ_fam"/>
    <property type="match status" value="1"/>
</dbReference>
<protein>
    <recommendedName>
        <fullName evidence="3 8">Histidinol-phosphatase</fullName>
        <shortName evidence="8">HolPase</shortName>
        <ecNumber evidence="3 8">3.1.3.15</ecNumber>
    </recommendedName>
</protein>
<dbReference type="AlphaFoldDB" id="A0A1I0VNI0"/>
<comment type="pathway">
    <text evidence="1 8">Amino-acid biosynthesis; L-histidine biosynthesis; L-histidine from 5-phospho-alpha-D-ribose 1-diphosphate: step 8/9.</text>
</comment>
<dbReference type="InterPro" id="IPR010140">
    <property type="entry name" value="Histidinol_P_phosphatase_HisJ"/>
</dbReference>
<evidence type="ECO:0000256" key="2">
    <source>
        <dbReference type="ARBA" id="ARBA00009152"/>
    </source>
</evidence>
<feature type="domain" description="PHP" evidence="9">
    <location>
        <begin position="3"/>
        <end position="186"/>
    </location>
</feature>
<dbReference type="EC" id="3.1.3.15" evidence="3 8"/>
<evidence type="ECO:0000313" key="10">
    <source>
        <dbReference type="EMBL" id="SFA77146.1"/>
    </source>
</evidence>
<evidence type="ECO:0000256" key="5">
    <source>
        <dbReference type="ARBA" id="ARBA00022801"/>
    </source>
</evidence>
<dbReference type="InterPro" id="IPR016195">
    <property type="entry name" value="Pol/histidinol_Pase-like"/>
</dbReference>
<evidence type="ECO:0000259" key="9">
    <source>
        <dbReference type="Pfam" id="PF02811"/>
    </source>
</evidence>
<comment type="catalytic activity">
    <reaction evidence="7 8">
        <text>L-histidinol phosphate + H2O = L-histidinol + phosphate</text>
        <dbReference type="Rhea" id="RHEA:14465"/>
        <dbReference type="ChEBI" id="CHEBI:15377"/>
        <dbReference type="ChEBI" id="CHEBI:43474"/>
        <dbReference type="ChEBI" id="CHEBI:57699"/>
        <dbReference type="ChEBI" id="CHEBI:57980"/>
        <dbReference type="EC" id="3.1.3.15"/>
    </reaction>
</comment>
<dbReference type="RefSeq" id="WP_090038368.1">
    <property type="nucleotide sequence ID" value="NZ_FOKI01000002.1"/>
</dbReference>
<dbReference type="PANTHER" id="PTHR21039:SF0">
    <property type="entry name" value="HISTIDINOL-PHOSPHATASE"/>
    <property type="match status" value="1"/>
</dbReference>
<evidence type="ECO:0000313" key="11">
    <source>
        <dbReference type="Proteomes" id="UP000198619"/>
    </source>
</evidence>
<dbReference type="Pfam" id="PF02811">
    <property type="entry name" value="PHP"/>
    <property type="match status" value="1"/>
</dbReference>